<feature type="transmembrane region" description="Helical" evidence="1">
    <location>
        <begin position="56"/>
        <end position="89"/>
    </location>
</feature>
<protein>
    <submittedName>
        <fullName evidence="2">Uncharacterized protein</fullName>
    </submittedName>
</protein>
<accession>A0ABZ2V4C1</accession>
<feature type="transmembrane region" description="Helical" evidence="1">
    <location>
        <begin position="20"/>
        <end position="36"/>
    </location>
</feature>
<name>A0ABZ2V4C1_9RHOB</name>
<keyword evidence="1" id="KW-0812">Transmembrane</keyword>
<sequence>MIDYNQNQVVSLSQIFWDKLPMAIAAVVMLALVWAASRSSAWHISRSAMCFKLRAFLIDALSPITSVAVWIGGILTTLGPGAVAIGLAFKDTGEKLVTGIEIPFPNQRLAVAKPIPVKSIGAT</sequence>
<dbReference type="RefSeq" id="WP_341365414.1">
    <property type="nucleotide sequence ID" value="NZ_CP150951.2"/>
</dbReference>
<evidence type="ECO:0000256" key="1">
    <source>
        <dbReference type="SAM" id="Phobius"/>
    </source>
</evidence>
<keyword evidence="1" id="KW-0472">Membrane</keyword>
<keyword evidence="3" id="KW-1185">Reference proteome</keyword>
<proteinExistence type="predicted"/>
<evidence type="ECO:0000313" key="2">
    <source>
        <dbReference type="EMBL" id="WZC47293.1"/>
    </source>
</evidence>
<evidence type="ECO:0000313" key="3">
    <source>
        <dbReference type="Proteomes" id="UP001440612"/>
    </source>
</evidence>
<keyword evidence="1" id="KW-1133">Transmembrane helix</keyword>
<dbReference type="EMBL" id="CP150951">
    <property type="protein sequence ID" value="WZC47293.1"/>
    <property type="molecule type" value="Genomic_DNA"/>
</dbReference>
<gene>
    <name evidence="2" type="ORF">AABB29_10075</name>
</gene>
<reference evidence="3" key="1">
    <citation type="submission" date="2024-04" db="EMBL/GenBank/DDBJ databases">
        <title>Phylogenomic analyses of a clade within the roseobacter group suggest taxonomic reassignments of species of the genera Aestuariivita, Citreicella, Loktanella, Nautella, Pelagibaca, Ruegeria, Thalassobius, Thiobacimonas and Tropicibacter, and the proposal o.</title>
        <authorList>
            <person name="Jeon C.O."/>
        </authorList>
    </citation>
    <scope>NUCLEOTIDE SEQUENCE [LARGE SCALE GENOMIC DNA]</scope>
    <source>
        <strain evidence="3">BS5-3</strain>
    </source>
</reference>
<dbReference type="Proteomes" id="UP001440612">
    <property type="component" value="Chromosome"/>
</dbReference>
<organism evidence="2 3">
    <name type="scientific">Yoonia phaeophyticola</name>
    <dbReference type="NCBI Taxonomy" id="3137369"/>
    <lineage>
        <taxon>Bacteria</taxon>
        <taxon>Pseudomonadati</taxon>
        <taxon>Pseudomonadota</taxon>
        <taxon>Alphaproteobacteria</taxon>
        <taxon>Rhodobacterales</taxon>
        <taxon>Paracoccaceae</taxon>
        <taxon>Yoonia</taxon>
    </lineage>
</organism>